<dbReference type="InterPro" id="IPR050346">
    <property type="entry name" value="FMO-like"/>
</dbReference>
<dbReference type="Proteomes" id="UP000663881">
    <property type="component" value="Unassembled WGS sequence"/>
</dbReference>
<dbReference type="EC" id="1.-.-.-" evidence="6"/>
<comment type="similarity">
    <text evidence="1 6">Belongs to the FMO family.</text>
</comment>
<evidence type="ECO:0000256" key="3">
    <source>
        <dbReference type="ARBA" id="ARBA00022827"/>
    </source>
</evidence>
<accession>A0A814LSF4</accession>
<dbReference type="Gene3D" id="3.50.50.60">
    <property type="entry name" value="FAD/NAD(P)-binding domain"/>
    <property type="match status" value="5"/>
</dbReference>
<dbReference type="EMBL" id="CAJNON010000175">
    <property type="protein sequence ID" value="CAF1068624.1"/>
    <property type="molecule type" value="Genomic_DNA"/>
</dbReference>
<comment type="caution">
    <text evidence="8">The sequence shown here is derived from an EMBL/GenBank/DDBJ whole genome shotgun (WGS) entry which is preliminary data.</text>
</comment>
<dbReference type="PRINTS" id="PR00370">
    <property type="entry name" value="FMOXYGENASE"/>
</dbReference>
<dbReference type="InterPro" id="IPR000960">
    <property type="entry name" value="Flavin_mOase"/>
</dbReference>
<dbReference type="GO" id="GO:0004499">
    <property type="term" value="F:N,N-dimethylaniline monooxygenase activity"/>
    <property type="evidence" value="ECO:0007669"/>
    <property type="project" value="InterPro"/>
</dbReference>
<evidence type="ECO:0000256" key="2">
    <source>
        <dbReference type="ARBA" id="ARBA00022630"/>
    </source>
</evidence>
<dbReference type="InterPro" id="IPR045632">
    <property type="entry name" value="DUF6314"/>
</dbReference>
<keyword evidence="3 6" id="KW-0274">FAD</keyword>
<evidence type="ECO:0000313" key="10">
    <source>
        <dbReference type="Proteomes" id="UP000663891"/>
    </source>
</evidence>
<sequence>MSNSPQKNVAIIGAGVSGLVSAVHMYRAGIQPIVFDKASDLGGMWNVNIRPCWNSMRTNISKFSTALSDFAWPKDTPLFPSQKDVYVYLTNYIQQSLPNKDIFRFNTQVKNITYSNNKWTIKYCTNSNDISSEQFDFVIVASGFFDYPYIPNIVNLSSFHGTLIHSSDYRSPEQVRDKNVIIVGSSMSAAEVASNMATSAKHITHIISQNFWCLPRFIPLIPNNPISPFLPIDFVFYRQSKRISSQEILFRNNDDYKKMNDYLKLITDNSQESSKFINTNDEQPAFIAISDTYNEWNRAAPPINERPDWIFSLILNNGTTIETTCDDIIILCTGYRPCLDFFSQDILEQLSYIPDDVFCPIILHRSIFHPTLPNLAFIGMYRGPFWAIIELQSRWVAATFSGLLSIPSITIQQIGLDMEHRIRTQQPRPQFPHGDYVGVVNDLAKEVLPTASSNTNFIVIPTQYQADGSDKIVIDEMNSICEEANHGRFIAGAIFRALHESKWSFERILTGKPADGTVHGQAEFHYSQHQELLYKEQGKLILSSQIPLDITQKYIYVYDEDKDLMTVYFVDEKNKRGSLFHTIHFQSASNDGWIASGEHLCSQDHYSVSYLFRLNGINLTKFEITYTVKGPAKDYISKTIFQREKIS</sequence>
<protein>
    <recommendedName>
        <fullName evidence="6">Flavin-containing monooxygenase</fullName>
        <ecNumber evidence="6">1.-.-.-</ecNumber>
    </recommendedName>
</protein>
<dbReference type="InterPro" id="IPR020946">
    <property type="entry name" value="Flavin_mOase-like"/>
</dbReference>
<evidence type="ECO:0000313" key="9">
    <source>
        <dbReference type="EMBL" id="CAF3636808.1"/>
    </source>
</evidence>
<dbReference type="GO" id="GO:0050661">
    <property type="term" value="F:NADP binding"/>
    <property type="evidence" value="ECO:0007669"/>
    <property type="project" value="InterPro"/>
</dbReference>
<keyword evidence="5 6" id="KW-0560">Oxidoreductase</keyword>
<dbReference type="GO" id="GO:0050660">
    <property type="term" value="F:flavin adenine dinucleotide binding"/>
    <property type="evidence" value="ECO:0007669"/>
    <property type="project" value="InterPro"/>
</dbReference>
<dbReference type="EMBL" id="CAJOAY010000340">
    <property type="protein sequence ID" value="CAF3636808.1"/>
    <property type="molecule type" value="Genomic_DNA"/>
</dbReference>
<dbReference type="PANTHER" id="PTHR23023">
    <property type="entry name" value="DIMETHYLANILINE MONOOXYGENASE"/>
    <property type="match status" value="1"/>
</dbReference>
<dbReference type="AlphaFoldDB" id="A0A814LSF4"/>
<evidence type="ECO:0000256" key="6">
    <source>
        <dbReference type="RuleBase" id="RU361177"/>
    </source>
</evidence>
<evidence type="ECO:0000256" key="5">
    <source>
        <dbReference type="ARBA" id="ARBA00023002"/>
    </source>
</evidence>
<dbReference type="Pfam" id="PF19834">
    <property type="entry name" value="DUF6314"/>
    <property type="match status" value="1"/>
</dbReference>
<organism evidence="8 10">
    <name type="scientific">Adineta steineri</name>
    <dbReference type="NCBI Taxonomy" id="433720"/>
    <lineage>
        <taxon>Eukaryota</taxon>
        <taxon>Metazoa</taxon>
        <taxon>Spiralia</taxon>
        <taxon>Gnathifera</taxon>
        <taxon>Rotifera</taxon>
        <taxon>Eurotatoria</taxon>
        <taxon>Bdelloidea</taxon>
        <taxon>Adinetida</taxon>
        <taxon>Adinetidae</taxon>
        <taxon>Adineta</taxon>
    </lineage>
</organism>
<gene>
    <name evidence="9" type="ORF">OKA104_LOCUS8430</name>
    <name evidence="8" type="ORF">VCS650_LOCUS18351</name>
</gene>
<name>A0A814LSF4_9BILA</name>
<evidence type="ECO:0000256" key="1">
    <source>
        <dbReference type="ARBA" id="ARBA00009183"/>
    </source>
</evidence>
<dbReference type="InterPro" id="IPR036188">
    <property type="entry name" value="FAD/NAD-bd_sf"/>
</dbReference>
<dbReference type="Pfam" id="PF00743">
    <property type="entry name" value="FMO-like"/>
    <property type="match status" value="1"/>
</dbReference>
<keyword evidence="2 6" id="KW-0285">Flavoprotein</keyword>
<dbReference type="SUPFAM" id="SSF51905">
    <property type="entry name" value="FAD/NAD(P)-binding domain"/>
    <property type="match status" value="1"/>
</dbReference>
<dbReference type="OrthoDB" id="66881at2759"/>
<evidence type="ECO:0000256" key="4">
    <source>
        <dbReference type="ARBA" id="ARBA00022857"/>
    </source>
</evidence>
<dbReference type="Proteomes" id="UP000663891">
    <property type="component" value="Unassembled WGS sequence"/>
</dbReference>
<proteinExistence type="inferred from homology"/>
<evidence type="ECO:0000313" key="8">
    <source>
        <dbReference type="EMBL" id="CAF1068624.1"/>
    </source>
</evidence>
<keyword evidence="6" id="KW-0503">Monooxygenase</keyword>
<keyword evidence="4" id="KW-0521">NADP</keyword>
<comment type="cofactor">
    <cofactor evidence="6">
        <name>FAD</name>
        <dbReference type="ChEBI" id="CHEBI:57692"/>
    </cofactor>
</comment>
<feature type="domain" description="DUF6314" evidence="7">
    <location>
        <begin position="501"/>
        <end position="643"/>
    </location>
</feature>
<reference evidence="8" key="1">
    <citation type="submission" date="2021-02" db="EMBL/GenBank/DDBJ databases">
        <authorList>
            <person name="Nowell W R."/>
        </authorList>
    </citation>
    <scope>NUCLEOTIDE SEQUENCE</scope>
</reference>
<evidence type="ECO:0000259" key="7">
    <source>
        <dbReference type="Pfam" id="PF19834"/>
    </source>
</evidence>